<dbReference type="InterPro" id="IPR045865">
    <property type="entry name" value="ACT-like_dom_sf"/>
</dbReference>
<dbReference type="InterPro" id="IPR007685">
    <property type="entry name" value="RelA_SpoT"/>
</dbReference>
<dbReference type="InterPro" id="IPR033655">
    <property type="entry name" value="TGS_RelA/SpoT"/>
</dbReference>
<dbReference type="Gene3D" id="3.30.70.260">
    <property type="match status" value="1"/>
</dbReference>
<dbReference type="SMART" id="SM00471">
    <property type="entry name" value="HDc"/>
    <property type="match status" value="1"/>
</dbReference>
<dbReference type="Gene3D" id="3.10.20.30">
    <property type="match status" value="1"/>
</dbReference>
<dbReference type="InterPro" id="IPR003607">
    <property type="entry name" value="HD/PDEase_dom"/>
</dbReference>
<dbReference type="Pfam" id="PF04607">
    <property type="entry name" value="RelA_SpoT"/>
    <property type="match status" value="1"/>
</dbReference>
<keyword evidence="9" id="KW-1185">Reference proteome</keyword>
<dbReference type="Proteomes" id="UP000190657">
    <property type="component" value="Unassembled WGS sequence"/>
</dbReference>
<dbReference type="PANTHER" id="PTHR21262">
    <property type="entry name" value="GUANOSINE-3',5'-BIS DIPHOSPHATE 3'-PYROPHOSPHOHYDROLASE"/>
    <property type="match status" value="1"/>
</dbReference>
<dbReference type="CDD" id="cd00077">
    <property type="entry name" value="HDc"/>
    <property type="match status" value="1"/>
</dbReference>
<dbReference type="NCBIfam" id="TIGR00691">
    <property type="entry name" value="spoT_relA"/>
    <property type="match status" value="1"/>
</dbReference>
<dbReference type="CDD" id="cd01668">
    <property type="entry name" value="TGS_RSH"/>
    <property type="match status" value="1"/>
</dbReference>
<comment type="function">
    <text evidence="4">In eubacteria ppGpp (guanosine 3'-diphosphate 5'-diphosphate) is a mediator of the stringent response that coordinates a variety of cellular activities in response to changes in nutritional abundance.</text>
</comment>
<reference evidence="8 9" key="1">
    <citation type="submission" date="2017-02" db="EMBL/GenBank/DDBJ databases">
        <authorList>
            <person name="Peterson S.W."/>
        </authorList>
    </citation>
    <scope>NUCLEOTIDE SEQUENCE [LARGE SCALE GENOMIC DNA]</scope>
    <source>
        <strain evidence="8 9">ATCC 51222</strain>
    </source>
</reference>
<dbReference type="UniPathway" id="UPA00908">
    <property type="reaction ID" value="UER00884"/>
</dbReference>
<dbReference type="PROSITE" id="PS51671">
    <property type="entry name" value="ACT"/>
    <property type="match status" value="1"/>
</dbReference>
<dbReference type="RefSeq" id="WP_242941725.1">
    <property type="nucleotide sequence ID" value="NZ_FUWW01000004.1"/>
</dbReference>
<evidence type="ECO:0000256" key="2">
    <source>
        <dbReference type="ARBA" id="ARBA00013251"/>
    </source>
</evidence>
<evidence type="ECO:0000313" key="9">
    <source>
        <dbReference type="Proteomes" id="UP000190657"/>
    </source>
</evidence>
<dbReference type="InterPro" id="IPR004811">
    <property type="entry name" value="RelA/Spo_fam"/>
</dbReference>
<dbReference type="InterPro" id="IPR004095">
    <property type="entry name" value="TGS"/>
</dbReference>
<dbReference type="GO" id="GO:0005886">
    <property type="term" value="C:plasma membrane"/>
    <property type="evidence" value="ECO:0007669"/>
    <property type="project" value="TreeGrafter"/>
</dbReference>
<dbReference type="FunFam" id="1.10.3210.10:FF:000001">
    <property type="entry name" value="GTP pyrophosphokinase RelA"/>
    <property type="match status" value="1"/>
</dbReference>
<dbReference type="CDD" id="cd05399">
    <property type="entry name" value="NT_Rel-Spo_like"/>
    <property type="match status" value="1"/>
</dbReference>
<keyword evidence="8" id="KW-0808">Transferase</keyword>
<dbReference type="Gene3D" id="3.30.460.10">
    <property type="entry name" value="Beta Polymerase, domain 2"/>
    <property type="match status" value="1"/>
</dbReference>
<dbReference type="FunFam" id="3.10.20.30:FF:000002">
    <property type="entry name" value="GTP pyrophosphokinase (RelA/SpoT)"/>
    <property type="match status" value="1"/>
</dbReference>
<dbReference type="Pfam" id="PF19296">
    <property type="entry name" value="RelA_AH_RIS"/>
    <property type="match status" value="1"/>
</dbReference>
<dbReference type="Pfam" id="PF13291">
    <property type="entry name" value="ACT_4"/>
    <property type="match status" value="1"/>
</dbReference>
<dbReference type="FunFam" id="3.30.460.10:FF:000001">
    <property type="entry name" value="GTP pyrophosphokinase RelA"/>
    <property type="match status" value="1"/>
</dbReference>
<dbReference type="SMART" id="SM00954">
    <property type="entry name" value="RelA_SpoT"/>
    <property type="match status" value="1"/>
</dbReference>
<dbReference type="EMBL" id="FUWW01000004">
    <property type="protein sequence ID" value="SJZ42939.1"/>
    <property type="molecule type" value="Genomic_DNA"/>
</dbReference>
<dbReference type="SUPFAM" id="SSF81301">
    <property type="entry name" value="Nucleotidyltransferase"/>
    <property type="match status" value="1"/>
</dbReference>
<organism evidence="8 9">
    <name type="scientific">Eubacterium coprostanoligenes</name>
    <dbReference type="NCBI Taxonomy" id="290054"/>
    <lineage>
        <taxon>Bacteria</taxon>
        <taxon>Bacillati</taxon>
        <taxon>Bacillota</taxon>
        <taxon>Clostridia</taxon>
        <taxon>Eubacteriales</taxon>
        <taxon>Eubacteriaceae</taxon>
        <taxon>Eubacterium</taxon>
    </lineage>
</organism>
<dbReference type="Pfam" id="PF02824">
    <property type="entry name" value="TGS"/>
    <property type="match status" value="1"/>
</dbReference>
<dbReference type="PANTHER" id="PTHR21262:SF31">
    <property type="entry name" value="GTP PYROPHOSPHOKINASE"/>
    <property type="match status" value="1"/>
</dbReference>
<comment type="catalytic activity">
    <reaction evidence="3">
        <text>GTP + ATP = guanosine 3'-diphosphate 5'-triphosphate + AMP</text>
        <dbReference type="Rhea" id="RHEA:22088"/>
        <dbReference type="ChEBI" id="CHEBI:30616"/>
        <dbReference type="ChEBI" id="CHEBI:37565"/>
        <dbReference type="ChEBI" id="CHEBI:142410"/>
        <dbReference type="ChEBI" id="CHEBI:456215"/>
        <dbReference type="EC" id="2.7.6.5"/>
    </reaction>
</comment>
<sequence length="745" mass="85173">MSEEVKTTQEKKEEIKLEDYDDKFDEFFDEVKKNPNYNSELILKAYKLAYEAHKNQRRRSGEPYIMHPVAVAKILFDYGMDNECIIGALLHDVVEDTTYDLNFIREHFGEEVAVLVDGVTKLGKIPLSTKEEVQAENIRKMFIAMNQDVRVIIIKLADRLHNMRTLQHMPPYKQREKSLETLEIYAPIAHRLGIRAVKEELEDLAIRYLDPYAYKEIENSLSMKQNEGKEFLEEIKAQIKKKIEPIMPGAQITSRVKSVHGIFRKLYIKGKTFDEIYDIYAVRIIVDSMIDCYNALGIVHDMFTPLPGRFKDYISTPKPNMYQSLHTTVLSKKGIPFEIQIRTWEMHRTAEYGIAAHWKYKIGKGGEDNFDTSLQWIHQMLENGDSADNAEDMVMSIKGDLSIDEIYVFTPRGDVKSLPKGSTVIDFAYAIHSAVGNKMVGAKVDGRIVPLDTKVRTGQIVEIITSKQPGKGPSRDWLKIVKTGEARSKIRAWFKKEKRDENIVQGKQDLDHEFKKNYIRFEGDKYEEFVKKISERQHFDSVEDFYAAIGYGGVQITRLMPGIKDEYNRNWKEKAPAPAQTTNTVSKVNREPKSSGGVVVEGIDNCLINMAKCCNPLPGEEIIGFITRGHGLTIHCRNCKNVPVDLENCAEPERWIKAHWDSNIKVEARSSLNIYAIDRDGMVLDITTTIASAHVKMNAINARPINDGNCLTSITITVNNKEHLDAVIRLLNKIDGVYLIERSDQ</sequence>
<comment type="pathway">
    <text evidence="1">Purine metabolism; ppGpp biosynthesis; ppGpp from GTP: step 1/2.</text>
</comment>
<keyword evidence="8" id="KW-0418">Kinase</keyword>
<evidence type="ECO:0000313" key="8">
    <source>
        <dbReference type="EMBL" id="SJZ42939.1"/>
    </source>
</evidence>
<feature type="domain" description="HD" evidence="6">
    <location>
        <begin position="64"/>
        <end position="163"/>
    </location>
</feature>
<protein>
    <recommendedName>
        <fullName evidence="2">GTP diphosphokinase</fullName>
        <ecNumber evidence="2">2.7.6.5</ecNumber>
    </recommendedName>
</protein>
<evidence type="ECO:0000256" key="3">
    <source>
        <dbReference type="ARBA" id="ARBA00048244"/>
    </source>
</evidence>
<dbReference type="GO" id="GO:0015970">
    <property type="term" value="P:guanosine tetraphosphate biosynthetic process"/>
    <property type="evidence" value="ECO:0007669"/>
    <property type="project" value="UniProtKB-UniPathway"/>
</dbReference>
<dbReference type="InterPro" id="IPR002912">
    <property type="entry name" value="ACT_dom"/>
</dbReference>
<dbReference type="Gene3D" id="1.10.3210.10">
    <property type="entry name" value="Hypothetical protein af1432"/>
    <property type="match status" value="1"/>
</dbReference>
<name>A0A1T4KKJ8_9FIRM</name>
<dbReference type="PROSITE" id="PS51831">
    <property type="entry name" value="HD"/>
    <property type="match status" value="1"/>
</dbReference>
<dbReference type="InterPro" id="IPR006674">
    <property type="entry name" value="HD_domain"/>
</dbReference>
<dbReference type="CDD" id="cd04876">
    <property type="entry name" value="ACT_RelA-SpoT"/>
    <property type="match status" value="1"/>
</dbReference>
<evidence type="ECO:0000256" key="1">
    <source>
        <dbReference type="ARBA" id="ARBA00004976"/>
    </source>
</evidence>
<dbReference type="GO" id="GO:0016301">
    <property type="term" value="F:kinase activity"/>
    <property type="evidence" value="ECO:0007669"/>
    <property type="project" value="UniProtKB-KW"/>
</dbReference>
<dbReference type="InterPro" id="IPR012676">
    <property type="entry name" value="TGS-like"/>
</dbReference>
<dbReference type="EC" id="2.7.6.5" evidence="2"/>
<feature type="domain" description="ACT" evidence="5">
    <location>
        <begin position="671"/>
        <end position="745"/>
    </location>
</feature>
<dbReference type="Pfam" id="PF13328">
    <property type="entry name" value="HD_4"/>
    <property type="match status" value="1"/>
</dbReference>
<dbReference type="SUPFAM" id="SSF109604">
    <property type="entry name" value="HD-domain/PDEase-like"/>
    <property type="match status" value="1"/>
</dbReference>
<evidence type="ECO:0000259" key="6">
    <source>
        <dbReference type="PROSITE" id="PS51831"/>
    </source>
</evidence>
<gene>
    <name evidence="8" type="ORF">SAMN02745114_00513</name>
</gene>
<dbReference type="InterPro" id="IPR012675">
    <property type="entry name" value="Beta-grasp_dom_sf"/>
</dbReference>
<proteinExistence type="inferred from homology"/>
<evidence type="ECO:0000259" key="5">
    <source>
        <dbReference type="PROSITE" id="PS51671"/>
    </source>
</evidence>
<evidence type="ECO:0000256" key="4">
    <source>
        <dbReference type="RuleBase" id="RU003847"/>
    </source>
</evidence>
<dbReference type="InterPro" id="IPR043519">
    <property type="entry name" value="NT_sf"/>
</dbReference>
<dbReference type="GO" id="GO:0008728">
    <property type="term" value="F:GTP diphosphokinase activity"/>
    <property type="evidence" value="ECO:0007669"/>
    <property type="project" value="UniProtKB-EC"/>
</dbReference>
<dbReference type="InterPro" id="IPR045600">
    <property type="entry name" value="RelA/SpoT_AH_RIS"/>
</dbReference>
<comment type="similarity">
    <text evidence="4">Belongs to the relA/spoT family.</text>
</comment>
<dbReference type="SUPFAM" id="SSF55021">
    <property type="entry name" value="ACT-like"/>
    <property type="match status" value="1"/>
</dbReference>
<dbReference type="STRING" id="290054.SAMN02745114_00513"/>
<dbReference type="SUPFAM" id="SSF81271">
    <property type="entry name" value="TGS-like"/>
    <property type="match status" value="1"/>
</dbReference>
<evidence type="ECO:0000259" key="7">
    <source>
        <dbReference type="PROSITE" id="PS51880"/>
    </source>
</evidence>
<accession>A0A1T4KKJ8</accession>
<feature type="domain" description="TGS" evidence="7">
    <location>
        <begin position="404"/>
        <end position="465"/>
    </location>
</feature>
<dbReference type="AlphaFoldDB" id="A0A1T4KKJ8"/>
<dbReference type="PROSITE" id="PS51880">
    <property type="entry name" value="TGS"/>
    <property type="match status" value="1"/>
</dbReference>